<reference evidence="1 2" key="1">
    <citation type="submission" date="2019-06" db="EMBL/GenBank/DDBJ databases">
        <authorList>
            <person name="Hertel R."/>
        </authorList>
    </citation>
    <scope>NUCLEOTIDE SEQUENCE [LARGE SCALE GENOMIC DNA]</scope>
</reference>
<evidence type="ECO:0000313" key="1">
    <source>
        <dbReference type="EMBL" id="QDP42815.1"/>
    </source>
</evidence>
<gene>
    <name evidence="1" type="ORF">Goe8_c00310</name>
</gene>
<dbReference type="InterPro" id="IPR020909">
    <property type="entry name" value="UPF0736"/>
</dbReference>
<proteinExistence type="predicted"/>
<keyword evidence="2" id="KW-1185">Reference proteome</keyword>
<evidence type="ECO:0000313" key="2">
    <source>
        <dbReference type="Proteomes" id="UP000317800"/>
    </source>
</evidence>
<dbReference type="Pfam" id="PF12227">
    <property type="entry name" value="DUF3603"/>
    <property type="match status" value="1"/>
</dbReference>
<sequence>MLYVHDVWTNWVSGMGKAHHVIAFHEWDRTDVVELTDQTPLLYVTKELMDYIENGCGELPKEMLEAIEGKSYIRKNHDRIQMKYAAVVTDGIRVMSFDTVESVVPTKKSRLIPRQEQLVYEMIQGVEEYDYGFNPEDHEVDMSGELTVGAQILDIKDVHMIGLTRRERDMKEILMNCLFELVCSENINEVRYWYTELFPGSMIDIMEEEMTIEDMVADMHDHLSEGWDEQHVNFGHKFVPYYDLYTEDWKHLHKLRAGGPRGEAV</sequence>
<dbReference type="EMBL" id="MN043729">
    <property type="protein sequence ID" value="QDP42815.1"/>
    <property type="molecule type" value="Genomic_DNA"/>
</dbReference>
<accession>A0A516KML0</accession>
<name>A0A516KML0_9CAUD</name>
<protein>
    <submittedName>
        <fullName evidence="1">Uncharacterized protein</fullName>
    </submittedName>
</protein>
<dbReference type="Proteomes" id="UP000317800">
    <property type="component" value="Segment"/>
</dbReference>
<organism evidence="1 2">
    <name type="scientific">Bacillus phage vB_BmeM-Goe8</name>
    <dbReference type="NCBI Taxonomy" id="2593638"/>
    <lineage>
        <taxon>Viruses</taxon>
        <taxon>Duplodnaviria</taxon>
        <taxon>Heunggongvirae</taxon>
        <taxon>Uroviricota</taxon>
        <taxon>Caudoviricetes</taxon>
        <taxon>Herelleviridae</taxon>
        <taxon>Bastillevirinae</taxon>
        <taxon>Goettingenvirus</taxon>
        <taxon>Goettingenvirus goe8</taxon>
    </lineage>
</organism>